<evidence type="ECO:0000313" key="2">
    <source>
        <dbReference type="Proteomes" id="UP000026915"/>
    </source>
</evidence>
<keyword evidence="2" id="KW-1185">Reference proteome</keyword>
<dbReference type="InParanoid" id="A0A061FI37"/>
<dbReference type="EMBL" id="CM001885">
    <property type="protein sequence ID" value="EOY14134.1"/>
    <property type="molecule type" value="Genomic_DNA"/>
</dbReference>
<reference evidence="1 2" key="1">
    <citation type="journal article" date="2013" name="Genome Biol.">
        <title>The genome sequence of the most widely cultivated cacao type and its use to identify candidate genes regulating pod color.</title>
        <authorList>
            <person name="Motamayor J.C."/>
            <person name="Mockaitis K."/>
            <person name="Schmutz J."/>
            <person name="Haiminen N."/>
            <person name="Iii D.L."/>
            <person name="Cornejo O."/>
            <person name="Findley S.D."/>
            <person name="Zheng P."/>
            <person name="Utro F."/>
            <person name="Royaert S."/>
            <person name="Saski C."/>
            <person name="Jenkins J."/>
            <person name="Podicheti R."/>
            <person name="Zhao M."/>
            <person name="Scheffler B.E."/>
            <person name="Stack J.C."/>
            <person name="Feltus F.A."/>
            <person name="Mustiga G.M."/>
            <person name="Amores F."/>
            <person name="Phillips W."/>
            <person name="Marelli J.P."/>
            <person name="May G.D."/>
            <person name="Shapiro H."/>
            <person name="Ma J."/>
            <person name="Bustamante C.D."/>
            <person name="Schnell R.J."/>
            <person name="Main D."/>
            <person name="Gilbert D."/>
            <person name="Parida L."/>
            <person name="Kuhn D.N."/>
        </authorList>
    </citation>
    <scope>NUCLEOTIDE SEQUENCE [LARGE SCALE GENOMIC DNA]</scope>
    <source>
        <strain evidence="2">cv. Matina 1-6</strain>
    </source>
</reference>
<proteinExistence type="predicted"/>
<organism evidence="1 2">
    <name type="scientific">Theobroma cacao</name>
    <name type="common">Cacao</name>
    <name type="synonym">Cocoa</name>
    <dbReference type="NCBI Taxonomy" id="3641"/>
    <lineage>
        <taxon>Eukaryota</taxon>
        <taxon>Viridiplantae</taxon>
        <taxon>Streptophyta</taxon>
        <taxon>Embryophyta</taxon>
        <taxon>Tracheophyta</taxon>
        <taxon>Spermatophyta</taxon>
        <taxon>Magnoliopsida</taxon>
        <taxon>eudicotyledons</taxon>
        <taxon>Gunneridae</taxon>
        <taxon>Pentapetalae</taxon>
        <taxon>rosids</taxon>
        <taxon>malvids</taxon>
        <taxon>Malvales</taxon>
        <taxon>Malvaceae</taxon>
        <taxon>Byttnerioideae</taxon>
        <taxon>Theobroma</taxon>
    </lineage>
</organism>
<accession>A0A061FI37</accession>
<protein>
    <submittedName>
        <fullName evidence="1">Uncharacterized protein</fullName>
    </submittedName>
</protein>
<dbReference type="HOGENOM" id="CLU_1285293_0_0_1"/>
<gene>
    <name evidence="1" type="ORF">TCM_033409</name>
</gene>
<sequence>MGSIPTQFCSLASLRPILFKESPDWEMARLPTSGTQFLLSLNGAISGCNPFSKRCRFDLYLVVAARDYEFWIAPCCWGSLQVFLLFDSPICYSASSPLYPIPGLWRGHAPTTLPDVNFSRLTSVIVCIVESSSPNNFAMPKSPKCATISSSSRILLGFRSQLTIDPISALLPKSKFIKLLRFLICFGMLPFMLPPKASKSYKEIERFPIDTEAYH</sequence>
<evidence type="ECO:0000313" key="1">
    <source>
        <dbReference type="EMBL" id="EOY14134.1"/>
    </source>
</evidence>
<name>A0A061FI37_THECC</name>
<dbReference type="Proteomes" id="UP000026915">
    <property type="component" value="Chromosome 7"/>
</dbReference>
<dbReference type="Gramene" id="EOY14134">
    <property type="protein sequence ID" value="EOY14134"/>
    <property type="gene ID" value="TCM_033409"/>
</dbReference>
<dbReference type="AlphaFoldDB" id="A0A061FI37"/>